<dbReference type="InterPro" id="IPR043519">
    <property type="entry name" value="NT_sf"/>
</dbReference>
<dbReference type="SUPFAM" id="SSF81301">
    <property type="entry name" value="Nucleotidyltransferase"/>
    <property type="match status" value="1"/>
</dbReference>
<dbReference type="InterPro" id="IPR052366">
    <property type="entry name" value="GTP_Pyrophosphokinase"/>
</dbReference>
<dbReference type="UniPathway" id="UPA00908">
    <property type="reaction ID" value="UER00884"/>
</dbReference>
<protein>
    <recommendedName>
        <fullName evidence="2">RelA/SpoT domain-containing protein</fullName>
    </recommendedName>
</protein>
<dbReference type="Gene3D" id="3.30.460.10">
    <property type="entry name" value="Beta Polymerase, domain 2"/>
    <property type="match status" value="1"/>
</dbReference>
<evidence type="ECO:0000313" key="4">
    <source>
        <dbReference type="Proteomes" id="UP000468766"/>
    </source>
</evidence>
<dbReference type="Proteomes" id="UP000468766">
    <property type="component" value="Unassembled WGS sequence"/>
</dbReference>
<name>A0A6I0EWL9_9FIRM</name>
<gene>
    <name evidence="3" type="ORF">F9B85_12135</name>
</gene>
<accession>A0A6I0EWL9</accession>
<dbReference type="PANTHER" id="PTHR47837:SF1">
    <property type="entry name" value="GTP PYROPHOSPHOKINASE YJBM"/>
    <property type="match status" value="1"/>
</dbReference>
<reference evidence="3 4" key="1">
    <citation type="submission" date="2019-10" db="EMBL/GenBank/DDBJ databases">
        <title>Whole-genome sequence of the extremophile Heliorestis acidaminivorans DSM 24790.</title>
        <authorList>
            <person name="Kyndt J.A."/>
            <person name="Meyer T.E."/>
        </authorList>
    </citation>
    <scope>NUCLEOTIDE SEQUENCE [LARGE SCALE GENOMIC DNA]</scope>
    <source>
        <strain evidence="3 4">DSM 24790</strain>
    </source>
</reference>
<dbReference type="GO" id="GO:0015970">
    <property type="term" value="P:guanosine tetraphosphate biosynthetic process"/>
    <property type="evidence" value="ECO:0007669"/>
    <property type="project" value="UniProtKB-UniPathway"/>
</dbReference>
<evidence type="ECO:0000313" key="3">
    <source>
        <dbReference type="EMBL" id="KAB2951547.1"/>
    </source>
</evidence>
<feature type="domain" description="RelA/SpoT" evidence="2">
    <location>
        <begin position="71"/>
        <end position="193"/>
    </location>
</feature>
<dbReference type="Gene3D" id="1.10.287.860">
    <property type="entry name" value="Nucleotidyltransferase"/>
    <property type="match status" value="1"/>
</dbReference>
<dbReference type="OrthoDB" id="9789634at2"/>
<organism evidence="3 4">
    <name type="scientific">Heliorestis acidaminivorans</name>
    <dbReference type="NCBI Taxonomy" id="553427"/>
    <lineage>
        <taxon>Bacteria</taxon>
        <taxon>Bacillati</taxon>
        <taxon>Bacillota</taxon>
        <taxon>Clostridia</taxon>
        <taxon>Eubacteriales</taxon>
        <taxon>Heliobacteriaceae</taxon>
        <taxon>Heliorestis</taxon>
    </lineage>
</organism>
<proteinExistence type="predicted"/>
<dbReference type="EMBL" id="WBXO01000011">
    <property type="protein sequence ID" value="KAB2951547.1"/>
    <property type="molecule type" value="Genomic_DNA"/>
</dbReference>
<dbReference type="PANTHER" id="PTHR47837">
    <property type="entry name" value="GTP PYROPHOSPHOKINASE YJBM"/>
    <property type="match status" value="1"/>
</dbReference>
<dbReference type="Pfam" id="PF04607">
    <property type="entry name" value="RelA_SpoT"/>
    <property type="match status" value="1"/>
</dbReference>
<comment type="pathway">
    <text evidence="1">Purine metabolism; ppGpp biosynthesis; ppGpp from GTP: step 1/2.</text>
</comment>
<comment type="caution">
    <text evidence="3">The sequence shown here is derived from an EMBL/GenBank/DDBJ whole genome shotgun (WGS) entry which is preliminary data.</text>
</comment>
<sequence>MRDCRNKRMCAPAHGLEAVEVKEKVTLNSQQLDEVLACYRQIESELRVKLESLKSPLELKFGRPVILFIESRTKKGKSLIEKARRYDWQITDETIHLIKDIAGLRIIVQHVDDIDRIVDVLRQRTDFKVVDEKDFVRSPKQSGYRSYHLIVQYDFNDLKGPATRYAEIQVRTVGQHFWAVLQHSMMYKYGLEVPGHVAENLRLIAEETSNMDEKMMVMRWAVSRELETDAIRAYAEKLVNSLFQQKGSKVEPITNLDPSSYFEKMSILELSFLLGQQGIAPSGFNPQTLSRCSCCDTPFLLHEKVRVLTTNCTSIAEKTADPVRLCKVCYSLIIPILRRELAPLSSVNRDWLQKEQEETKHLSRKIYQFFSEKVRSPLRKRLQQTAVRKGISIALQSSSLDVGTVTLFKAVMGDRLTVQVDSEWDPHHGEAETLILYFKMNYRVIGKVQVSYTYPEIEWDEFHEPELIEPESFLYNASELSRIFAQIEAELQERPEPFSMVISR</sequence>
<dbReference type="AlphaFoldDB" id="A0A6I0EWL9"/>
<keyword evidence="4" id="KW-1185">Reference proteome</keyword>
<dbReference type="SMART" id="SM00954">
    <property type="entry name" value="RelA_SpoT"/>
    <property type="match status" value="1"/>
</dbReference>
<dbReference type="CDD" id="cd05399">
    <property type="entry name" value="NT_Rel-Spo_like"/>
    <property type="match status" value="1"/>
</dbReference>
<evidence type="ECO:0000256" key="1">
    <source>
        <dbReference type="ARBA" id="ARBA00004976"/>
    </source>
</evidence>
<dbReference type="InterPro" id="IPR007685">
    <property type="entry name" value="RelA_SpoT"/>
</dbReference>
<evidence type="ECO:0000259" key="2">
    <source>
        <dbReference type="SMART" id="SM00954"/>
    </source>
</evidence>